<dbReference type="Proteomes" id="UP000654993">
    <property type="component" value="Unassembled WGS sequence"/>
</dbReference>
<gene>
    <name evidence="2" type="ORF">PRECH8_10240</name>
</gene>
<proteinExistence type="predicted"/>
<evidence type="ECO:0000256" key="1">
    <source>
        <dbReference type="SAM" id="Phobius"/>
    </source>
</evidence>
<organism evidence="2 3">
    <name type="scientific">Insulibacter thermoxylanivorax</name>
    <dbReference type="NCBI Taxonomy" id="2749268"/>
    <lineage>
        <taxon>Bacteria</taxon>
        <taxon>Bacillati</taxon>
        <taxon>Bacillota</taxon>
        <taxon>Bacilli</taxon>
        <taxon>Bacillales</taxon>
        <taxon>Paenibacillaceae</taxon>
        <taxon>Insulibacter</taxon>
    </lineage>
</organism>
<sequence length="67" mass="7208">MAVSISLQTFLFYTYFSILKSIIVFLLLTFINFYSISTLSCIPLKGGEADADVVDGYAVVTGLAAAC</sequence>
<reference evidence="2" key="1">
    <citation type="submission" date="2020-08" db="EMBL/GenBank/DDBJ databases">
        <authorList>
            <person name="Uke A."/>
            <person name="Chhe C."/>
            <person name="Baramee S."/>
            <person name="Kosugi A."/>
        </authorList>
    </citation>
    <scope>NUCLEOTIDE SEQUENCE</scope>
    <source>
        <strain evidence="2">DA-C8</strain>
    </source>
</reference>
<feature type="transmembrane region" description="Helical" evidence="1">
    <location>
        <begin position="12"/>
        <end position="35"/>
    </location>
</feature>
<evidence type="ECO:0000313" key="2">
    <source>
        <dbReference type="EMBL" id="GFR37728.1"/>
    </source>
</evidence>
<keyword evidence="1" id="KW-0472">Membrane</keyword>
<evidence type="ECO:0000313" key="3">
    <source>
        <dbReference type="Proteomes" id="UP000654993"/>
    </source>
</evidence>
<dbReference type="EMBL" id="BMAQ01000006">
    <property type="protein sequence ID" value="GFR37728.1"/>
    <property type="molecule type" value="Genomic_DNA"/>
</dbReference>
<keyword evidence="3" id="KW-1185">Reference proteome</keyword>
<keyword evidence="1" id="KW-1133">Transmembrane helix</keyword>
<reference evidence="2" key="2">
    <citation type="journal article" date="2021" name="Data Brief">
        <title>Draft genome sequence data of the facultative, thermophilic, xylanolytic bacterium Paenibacillus sp. strain DA-C8.</title>
        <authorList>
            <person name="Chhe C."/>
            <person name="Uke A."/>
            <person name="Baramee S."/>
            <person name="Ungkulpasvich U."/>
            <person name="Tachaapaikoon C."/>
            <person name="Pason P."/>
            <person name="Waeonukul R."/>
            <person name="Ratanakhanokchai K."/>
            <person name="Kosugi A."/>
        </authorList>
    </citation>
    <scope>NUCLEOTIDE SEQUENCE</scope>
    <source>
        <strain evidence="2">DA-C8</strain>
    </source>
</reference>
<name>A0A916QES0_9BACL</name>
<dbReference type="AlphaFoldDB" id="A0A916QES0"/>
<keyword evidence="1" id="KW-0812">Transmembrane</keyword>
<accession>A0A916QES0</accession>
<comment type="caution">
    <text evidence="2">The sequence shown here is derived from an EMBL/GenBank/DDBJ whole genome shotgun (WGS) entry which is preliminary data.</text>
</comment>
<protein>
    <submittedName>
        <fullName evidence="2">Uncharacterized protein</fullName>
    </submittedName>
</protein>